<dbReference type="AlphaFoldDB" id="A0A852ZPF5"/>
<organism evidence="2 3">
    <name type="scientific">Actinopolymorpha rutila</name>
    <dbReference type="NCBI Taxonomy" id="446787"/>
    <lineage>
        <taxon>Bacteria</taxon>
        <taxon>Bacillati</taxon>
        <taxon>Actinomycetota</taxon>
        <taxon>Actinomycetes</taxon>
        <taxon>Propionibacteriales</taxon>
        <taxon>Actinopolymorphaceae</taxon>
        <taxon>Actinopolymorpha</taxon>
    </lineage>
</organism>
<comment type="caution">
    <text evidence="2">The sequence shown here is derived from an EMBL/GenBank/DDBJ whole genome shotgun (WGS) entry which is preliminary data.</text>
</comment>
<dbReference type="Pfam" id="PF22677">
    <property type="entry name" value="Ble-like_N"/>
    <property type="match status" value="1"/>
</dbReference>
<evidence type="ECO:0000259" key="1">
    <source>
        <dbReference type="PROSITE" id="PS51819"/>
    </source>
</evidence>
<dbReference type="Proteomes" id="UP000579605">
    <property type="component" value="Unassembled WGS sequence"/>
</dbReference>
<proteinExistence type="predicted"/>
<dbReference type="PANTHER" id="PTHR36503">
    <property type="entry name" value="BLR2520 PROTEIN"/>
    <property type="match status" value="1"/>
</dbReference>
<evidence type="ECO:0000313" key="2">
    <source>
        <dbReference type="EMBL" id="NYH90396.1"/>
    </source>
</evidence>
<keyword evidence="3" id="KW-1185">Reference proteome</keyword>
<sequence>MPTLMFLNLPVEDLDRSVAFYEALGYLTDPNFTGDQSACVVISETIYAMLLVRPYFQTYVSTEVADATKVTEAMFGLGVDSREAVDSLVDKALAAGGSVAREPRDLGFMYNRTFLDPDGHYWDVFWMDPVAAQQGPPTE</sequence>
<dbReference type="InterPro" id="IPR037523">
    <property type="entry name" value="VOC_core"/>
</dbReference>
<evidence type="ECO:0000313" key="3">
    <source>
        <dbReference type="Proteomes" id="UP000579605"/>
    </source>
</evidence>
<dbReference type="RefSeq" id="WP_179787951.1">
    <property type="nucleotide sequence ID" value="NZ_BAAARR010000016.1"/>
</dbReference>
<dbReference type="InterPro" id="IPR029068">
    <property type="entry name" value="Glyas_Bleomycin-R_OHBP_Dase"/>
</dbReference>
<dbReference type="PROSITE" id="PS51819">
    <property type="entry name" value="VOC"/>
    <property type="match status" value="1"/>
</dbReference>
<dbReference type="Gene3D" id="3.10.180.10">
    <property type="entry name" value="2,3-Dihydroxybiphenyl 1,2-Dioxygenase, domain 1"/>
    <property type="match status" value="1"/>
</dbReference>
<dbReference type="InterPro" id="IPR053863">
    <property type="entry name" value="Glyoxy/Ble-like_N"/>
</dbReference>
<reference evidence="2 3" key="1">
    <citation type="submission" date="2020-07" db="EMBL/GenBank/DDBJ databases">
        <title>Sequencing the genomes of 1000 actinobacteria strains.</title>
        <authorList>
            <person name="Klenk H.-P."/>
        </authorList>
    </citation>
    <scope>NUCLEOTIDE SEQUENCE [LARGE SCALE GENOMIC DNA]</scope>
    <source>
        <strain evidence="2 3">DSM 18448</strain>
    </source>
</reference>
<gene>
    <name evidence="2" type="ORF">F4554_003034</name>
</gene>
<protein>
    <recommendedName>
        <fullName evidence="1">VOC domain-containing protein</fullName>
    </recommendedName>
</protein>
<feature type="domain" description="VOC" evidence="1">
    <location>
        <begin position="3"/>
        <end position="127"/>
    </location>
</feature>
<dbReference type="EMBL" id="JACBZH010000001">
    <property type="protein sequence ID" value="NYH90396.1"/>
    <property type="molecule type" value="Genomic_DNA"/>
</dbReference>
<dbReference type="PANTHER" id="PTHR36503:SF2">
    <property type="entry name" value="BLR2408 PROTEIN"/>
    <property type="match status" value="1"/>
</dbReference>
<name>A0A852ZPF5_9ACTN</name>
<accession>A0A852ZPF5</accession>
<dbReference type="SUPFAM" id="SSF54593">
    <property type="entry name" value="Glyoxalase/Bleomycin resistance protein/Dihydroxybiphenyl dioxygenase"/>
    <property type="match status" value="1"/>
</dbReference>